<dbReference type="PATRIC" id="fig|1158607.3.peg.4989"/>
<dbReference type="InterPro" id="IPR018120">
    <property type="entry name" value="Glyco_hydro_1_AS"/>
</dbReference>
<dbReference type="PROSITE" id="PS00572">
    <property type="entry name" value="GLYCOSYL_HYDROL_F1_1"/>
    <property type="match status" value="1"/>
</dbReference>
<dbReference type="AlphaFoldDB" id="R2PTC7"/>
<evidence type="ECO:0000256" key="2">
    <source>
        <dbReference type="ARBA" id="ARBA00012744"/>
    </source>
</evidence>
<reference evidence="8 9" key="1">
    <citation type="submission" date="2013-02" db="EMBL/GenBank/DDBJ databases">
        <title>The Genome Sequence of Enterococcus pallens BAA-351.</title>
        <authorList>
            <consortium name="The Broad Institute Genome Sequencing Platform"/>
            <consortium name="The Broad Institute Genome Sequencing Center for Infectious Disease"/>
            <person name="Earl A.M."/>
            <person name="Gilmore M.S."/>
            <person name="Lebreton F."/>
            <person name="Walker B."/>
            <person name="Young S.K."/>
            <person name="Zeng Q."/>
            <person name="Gargeya S."/>
            <person name="Fitzgerald M."/>
            <person name="Haas B."/>
            <person name="Abouelleil A."/>
            <person name="Alvarado L."/>
            <person name="Arachchi H.M."/>
            <person name="Berlin A.M."/>
            <person name="Chapman S.B."/>
            <person name="Dewar J."/>
            <person name="Goldberg J."/>
            <person name="Griggs A."/>
            <person name="Gujja S."/>
            <person name="Hansen M."/>
            <person name="Howarth C."/>
            <person name="Imamovic A."/>
            <person name="Larimer J."/>
            <person name="McCowan C."/>
            <person name="Murphy C."/>
            <person name="Neiman D."/>
            <person name="Pearson M."/>
            <person name="Priest M."/>
            <person name="Roberts A."/>
            <person name="Saif S."/>
            <person name="Shea T."/>
            <person name="Sisk P."/>
            <person name="Sykes S."/>
            <person name="Wortman J."/>
            <person name="Nusbaum C."/>
            <person name="Birren B."/>
        </authorList>
    </citation>
    <scope>NUCLEOTIDE SEQUENCE [LARGE SCALE GENOMIC DNA]</scope>
    <source>
        <strain evidence="8 9">ATCC BAA-351</strain>
    </source>
</reference>
<dbReference type="GO" id="GO:0016052">
    <property type="term" value="P:carbohydrate catabolic process"/>
    <property type="evidence" value="ECO:0007669"/>
    <property type="project" value="TreeGrafter"/>
</dbReference>
<dbReference type="STRING" id="160454.RV10_GL003457"/>
<dbReference type="EC" id="3.2.1.21" evidence="2"/>
<evidence type="ECO:0000256" key="3">
    <source>
        <dbReference type="ARBA" id="ARBA00022801"/>
    </source>
</evidence>
<gene>
    <name evidence="8" type="ORF">UAU_05004</name>
</gene>
<dbReference type="GO" id="GO:0008422">
    <property type="term" value="F:beta-glucosidase activity"/>
    <property type="evidence" value="ECO:0007669"/>
    <property type="project" value="UniProtKB-EC"/>
</dbReference>
<keyword evidence="3 7" id="KW-0378">Hydrolase</keyword>
<dbReference type="SUPFAM" id="SSF51445">
    <property type="entry name" value="(Trans)glycosidases"/>
    <property type="match status" value="1"/>
</dbReference>
<dbReference type="FunFam" id="3.20.20.80:FF:000004">
    <property type="entry name" value="Beta-glucosidase 6-phospho-beta-glucosidase"/>
    <property type="match status" value="1"/>
</dbReference>
<organism evidence="8 9">
    <name type="scientific">Enterococcus pallens ATCC BAA-351</name>
    <dbReference type="NCBI Taxonomy" id="1158607"/>
    <lineage>
        <taxon>Bacteria</taxon>
        <taxon>Bacillati</taxon>
        <taxon>Bacillota</taxon>
        <taxon>Bacilli</taxon>
        <taxon>Lactobacillales</taxon>
        <taxon>Enterococcaceae</taxon>
        <taxon>Enterococcus</taxon>
    </lineage>
</organism>
<evidence type="ECO:0000313" key="8">
    <source>
        <dbReference type="EMBL" id="EOH86563.1"/>
    </source>
</evidence>
<dbReference type="EMBL" id="AJAQ01000050">
    <property type="protein sequence ID" value="EOH86563.1"/>
    <property type="molecule type" value="Genomic_DNA"/>
</dbReference>
<evidence type="ECO:0000256" key="1">
    <source>
        <dbReference type="ARBA" id="ARBA00010838"/>
    </source>
</evidence>
<evidence type="ECO:0000256" key="5">
    <source>
        <dbReference type="PROSITE-ProRule" id="PRU10055"/>
    </source>
</evidence>
<dbReference type="PRINTS" id="PR00131">
    <property type="entry name" value="GLHYDRLASE1"/>
</dbReference>
<comment type="caution">
    <text evidence="8">The sequence shown here is derived from an EMBL/GenBank/DDBJ whole genome shotgun (WGS) entry which is preliminary data.</text>
</comment>
<proteinExistence type="inferred from homology"/>
<dbReference type="eggNOG" id="COG2723">
    <property type="taxonomic scope" value="Bacteria"/>
</dbReference>
<dbReference type="HOGENOM" id="CLU_001859_0_1_9"/>
<evidence type="ECO:0000313" key="9">
    <source>
        <dbReference type="Proteomes" id="UP000013782"/>
    </source>
</evidence>
<protein>
    <recommendedName>
        <fullName evidence="2">beta-glucosidase</fullName>
        <ecNumber evidence="2">3.2.1.21</ecNumber>
    </recommendedName>
</protein>
<dbReference type="Gene3D" id="3.20.20.80">
    <property type="entry name" value="Glycosidases"/>
    <property type="match status" value="1"/>
</dbReference>
<dbReference type="PANTHER" id="PTHR10353">
    <property type="entry name" value="GLYCOSYL HYDROLASE"/>
    <property type="match status" value="1"/>
</dbReference>
<dbReference type="Pfam" id="PF00232">
    <property type="entry name" value="Glyco_hydro_1"/>
    <property type="match status" value="1"/>
</dbReference>
<dbReference type="InterPro" id="IPR017853">
    <property type="entry name" value="GH"/>
</dbReference>
<dbReference type="PROSITE" id="PS00653">
    <property type="entry name" value="GLYCOSYL_HYDROL_F1_2"/>
    <property type="match status" value="1"/>
</dbReference>
<comment type="similarity">
    <text evidence="1 6">Belongs to the glycosyl hydrolase 1 family.</text>
</comment>
<feature type="active site" description="Nucleophile" evidence="5">
    <location>
        <position position="369"/>
    </location>
</feature>
<dbReference type="PANTHER" id="PTHR10353:SF36">
    <property type="entry name" value="LP05116P"/>
    <property type="match status" value="1"/>
</dbReference>
<keyword evidence="9" id="KW-1185">Reference proteome</keyword>
<keyword evidence="4 7" id="KW-0326">Glycosidase</keyword>
<accession>R2PTC7</accession>
<dbReference type="Proteomes" id="UP000013782">
    <property type="component" value="Unassembled WGS sequence"/>
</dbReference>
<evidence type="ECO:0000256" key="6">
    <source>
        <dbReference type="RuleBase" id="RU003690"/>
    </source>
</evidence>
<sequence>MEGDYLMDKNFFWGGATASYQCEGAWDVDDKAESMWDHYLHENGMENGDVASDHYHRFEEDIRMMKEGGQTSYRFSLSWPRIIKNKAGEINLKGIEFYHRLLDACHKHGIEPFVTIYHWDLPQYWEAEGGWLNRDVAYAFEHLAKVCFEHFGDKVRYWTTFNEPKWFIANGYFIGNYPPGLQDVQKTMIGAYHVMLASALGVRAFREGGYQGQIGIVHSYTPVNGVDDTIETKIAMRYADNYCNNWILDTAALGKFPIDLVAKLAQDYDVSFMQAEELQVIKENTVDFIGLNYYARTLVKPYTEGETQLVFNHSGKKGQSKVVIKGWFEQVKDPNSEFTAWDTEIYPKGLQDGLLEAWDRYHLPIYVTENGVGVREDVTVDQVNDDYRISFMNDHINAIMNAMDRGVDIRGYYAWASFDLYSWKNGVEKRYGLVAVDFEKGQERKPKASYYWFKDIIESHGEKIQRRAFE</sequence>
<dbReference type="GO" id="GO:0005829">
    <property type="term" value="C:cytosol"/>
    <property type="evidence" value="ECO:0007669"/>
    <property type="project" value="TreeGrafter"/>
</dbReference>
<name>R2PTC7_9ENTE</name>
<dbReference type="InterPro" id="IPR001360">
    <property type="entry name" value="Glyco_hydro_1"/>
</dbReference>
<evidence type="ECO:0000256" key="7">
    <source>
        <dbReference type="RuleBase" id="RU004468"/>
    </source>
</evidence>
<evidence type="ECO:0000256" key="4">
    <source>
        <dbReference type="ARBA" id="ARBA00023295"/>
    </source>
</evidence>
<dbReference type="InterPro" id="IPR033132">
    <property type="entry name" value="GH_1_N_CS"/>
</dbReference>